<evidence type="ECO:0000256" key="14">
    <source>
        <dbReference type="ARBA" id="ARBA00022989"/>
    </source>
</evidence>
<dbReference type="InterPro" id="IPR011009">
    <property type="entry name" value="Kinase-like_dom_sf"/>
</dbReference>
<evidence type="ECO:0000256" key="11">
    <source>
        <dbReference type="ARBA" id="ARBA00022741"/>
    </source>
</evidence>
<dbReference type="GO" id="GO:0004674">
    <property type="term" value="F:protein serine/threonine kinase activity"/>
    <property type="evidence" value="ECO:0007669"/>
    <property type="project" value="UniProtKB-KW"/>
</dbReference>
<dbReference type="PANTHER" id="PTHR45974">
    <property type="entry name" value="RECEPTOR-LIKE PROTEIN 55"/>
    <property type="match status" value="1"/>
</dbReference>
<keyword evidence="3" id="KW-1003">Cell membrane</keyword>
<keyword evidence="12" id="KW-0418">Kinase</keyword>
<keyword evidence="23" id="KW-1185">Reference proteome</keyword>
<dbReference type="EMBL" id="JBEDUW010000003">
    <property type="protein sequence ID" value="KAK9940584.1"/>
    <property type="molecule type" value="Genomic_DNA"/>
</dbReference>
<keyword evidence="15 20" id="KW-0472">Membrane</keyword>
<dbReference type="PRINTS" id="PR00019">
    <property type="entry name" value="LEURICHRPT"/>
</dbReference>
<dbReference type="InterPro" id="IPR032675">
    <property type="entry name" value="LRR_dom_sf"/>
</dbReference>
<dbReference type="SUPFAM" id="SSF52058">
    <property type="entry name" value="L domain-like"/>
    <property type="match status" value="2"/>
</dbReference>
<evidence type="ECO:0000256" key="18">
    <source>
        <dbReference type="ARBA" id="ARBA00047899"/>
    </source>
</evidence>
<keyword evidence="11" id="KW-0547">Nucleotide-binding</keyword>
<protein>
    <recommendedName>
        <fullName evidence="2">non-specific serine/threonine protein kinase</fullName>
        <ecNumber evidence="2">2.7.11.1</ecNumber>
    </recommendedName>
</protein>
<evidence type="ECO:0000259" key="21">
    <source>
        <dbReference type="PROSITE" id="PS50011"/>
    </source>
</evidence>
<dbReference type="GO" id="GO:0005524">
    <property type="term" value="F:ATP binding"/>
    <property type="evidence" value="ECO:0007669"/>
    <property type="project" value="UniProtKB-KW"/>
</dbReference>
<feature type="domain" description="Protein kinase" evidence="21">
    <location>
        <begin position="301"/>
        <end position="597"/>
    </location>
</feature>
<organism evidence="22 23">
    <name type="scientific">Rubus argutus</name>
    <name type="common">Southern blackberry</name>
    <dbReference type="NCBI Taxonomy" id="59490"/>
    <lineage>
        <taxon>Eukaryota</taxon>
        <taxon>Viridiplantae</taxon>
        <taxon>Streptophyta</taxon>
        <taxon>Embryophyta</taxon>
        <taxon>Tracheophyta</taxon>
        <taxon>Spermatophyta</taxon>
        <taxon>Magnoliopsida</taxon>
        <taxon>eudicotyledons</taxon>
        <taxon>Gunneridae</taxon>
        <taxon>Pentapetalae</taxon>
        <taxon>rosids</taxon>
        <taxon>fabids</taxon>
        <taxon>Rosales</taxon>
        <taxon>Rosaceae</taxon>
        <taxon>Rosoideae</taxon>
        <taxon>Rosoideae incertae sedis</taxon>
        <taxon>Rubus</taxon>
    </lineage>
</organism>
<evidence type="ECO:0000256" key="2">
    <source>
        <dbReference type="ARBA" id="ARBA00012513"/>
    </source>
</evidence>
<keyword evidence="6" id="KW-0433">Leucine-rich repeat</keyword>
<evidence type="ECO:0000256" key="5">
    <source>
        <dbReference type="ARBA" id="ARBA00022553"/>
    </source>
</evidence>
<evidence type="ECO:0000256" key="3">
    <source>
        <dbReference type="ARBA" id="ARBA00022475"/>
    </source>
</evidence>
<dbReference type="InterPro" id="IPR000719">
    <property type="entry name" value="Prot_kinase_dom"/>
</dbReference>
<keyword evidence="16" id="KW-0675">Receptor</keyword>
<keyword evidence="7" id="KW-0808">Transferase</keyword>
<evidence type="ECO:0000256" key="12">
    <source>
        <dbReference type="ARBA" id="ARBA00022777"/>
    </source>
</evidence>
<dbReference type="GO" id="GO:0005886">
    <property type="term" value="C:plasma membrane"/>
    <property type="evidence" value="ECO:0007669"/>
    <property type="project" value="UniProtKB-SubCell"/>
</dbReference>
<keyword evidence="4" id="KW-0723">Serine/threonine-protein kinase</keyword>
<dbReference type="FunFam" id="3.80.10.10:FF:000095">
    <property type="entry name" value="LRR receptor-like serine/threonine-protein kinase GSO1"/>
    <property type="match status" value="1"/>
</dbReference>
<dbReference type="Pfam" id="PF00069">
    <property type="entry name" value="Pkinase"/>
    <property type="match status" value="1"/>
</dbReference>
<comment type="catalytic activity">
    <reaction evidence="18">
        <text>L-threonyl-[protein] + ATP = O-phospho-L-threonyl-[protein] + ADP + H(+)</text>
        <dbReference type="Rhea" id="RHEA:46608"/>
        <dbReference type="Rhea" id="RHEA-COMP:11060"/>
        <dbReference type="Rhea" id="RHEA-COMP:11605"/>
        <dbReference type="ChEBI" id="CHEBI:15378"/>
        <dbReference type="ChEBI" id="CHEBI:30013"/>
        <dbReference type="ChEBI" id="CHEBI:30616"/>
        <dbReference type="ChEBI" id="CHEBI:61977"/>
        <dbReference type="ChEBI" id="CHEBI:456216"/>
        <dbReference type="EC" id="2.7.11.1"/>
    </reaction>
</comment>
<proteinExistence type="predicted"/>
<dbReference type="EC" id="2.7.11.1" evidence="2"/>
<name>A0AAW1XVB8_RUBAR</name>
<sequence>MSNNFLEGTVPPGLGSLPFLEMYNIGFNRIVSYGSDGLNFITSLTNSTHLQFLAIDDNQLEGVIPESLGNLSKGLLKLYMGGNRIYGNIPTSVGELSGLTLLNLSYNSVSGEIPTEMGQLENLQMLGLAGNKMSGHIPNSLGNLKKLNNIDLSGNHFVGQIPSSFSNFQNLLSMDLSNNRLNGTISGEMLNLPSLSTILNLSNNFLSGPLPSEIGSLQSLVTIDLSDNALFGYIPDSIGKCKSLEILFMPRNRFSGPIPNALGECRGLEYVDLSSNQLSGSIPEKLQDLNALQSLNLSFNQLEGVVPNRGVFVTNFSNVHLEGNPKICLKLPCVKNNDGHRRRKILVPVLIIITVLGTLAVCVMVYLVYVRKSKGYKAKITETCDDLVVKGKHQMVSYEELRSSTGNFNPENLIGRGSFGSVYKGFLREQVPVAHCDLKPSNILLDKDMTAKVGDFGLAKLLIEGTATQRSLSSTNVPKGSIGYIPPEYGFGRKPSTSGDAYSFGVMLLELFTGKSPTDESFTGEVNLIQWVQSAFPHNIAQVLDCELLHYEDDEGSNTIPEEVLNCLVSIVEIGLSCTFASPDGRISLRDALHKLETARVTLLKLAHFESAPCLASFNNTIRG</sequence>
<comment type="caution">
    <text evidence="22">The sequence shown here is derived from an EMBL/GenBank/DDBJ whole genome shotgun (WGS) entry which is preliminary data.</text>
</comment>
<keyword evidence="17" id="KW-0325">Glycoprotein</keyword>
<keyword evidence="13" id="KW-0067">ATP-binding</keyword>
<dbReference type="SUPFAM" id="SSF56112">
    <property type="entry name" value="Protein kinase-like (PK-like)"/>
    <property type="match status" value="1"/>
</dbReference>
<evidence type="ECO:0000256" key="20">
    <source>
        <dbReference type="SAM" id="Phobius"/>
    </source>
</evidence>
<dbReference type="InterPro" id="IPR001611">
    <property type="entry name" value="Leu-rich_rpt"/>
</dbReference>
<reference evidence="22 23" key="1">
    <citation type="journal article" date="2023" name="G3 (Bethesda)">
        <title>A chromosome-length genome assembly and annotation of blackberry (Rubus argutus, cv. 'Hillquist').</title>
        <authorList>
            <person name="Bruna T."/>
            <person name="Aryal R."/>
            <person name="Dudchenko O."/>
            <person name="Sargent D.J."/>
            <person name="Mead D."/>
            <person name="Buti M."/>
            <person name="Cavallini A."/>
            <person name="Hytonen T."/>
            <person name="Andres J."/>
            <person name="Pham M."/>
            <person name="Weisz D."/>
            <person name="Mascagni F."/>
            <person name="Usai G."/>
            <person name="Natali L."/>
            <person name="Bassil N."/>
            <person name="Fernandez G.E."/>
            <person name="Lomsadze A."/>
            <person name="Armour M."/>
            <person name="Olukolu B."/>
            <person name="Poorten T."/>
            <person name="Britton C."/>
            <person name="Davik J."/>
            <person name="Ashrafi H."/>
            <person name="Aiden E.L."/>
            <person name="Borodovsky M."/>
            <person name="Worthington M."/>
        </authorList>
    </citation>
    <scope>NUCLEOTIDE SEQUENCE [LARGE SCALE GENOMIC DNA]</scope>
    <source>
        <strain evidence="22">PI 553951</strain>
    </source>
</reference>
<dbReference type="FunFam" id="1.10.510.10:FF:000358">
    <property type="entry name" value="Putative leucine-rich repeat receptor-like serine/threonine-protein kinase"/>
    <property type="match status" value="1"/>
</dbReference>
<dbReference type="Pfam" id="PF00560">
    <property type="entry name" value="LRR_1"/>
    <property type="match status" value="6"/>
</dbReference>
<evidence type="ECO:0000313" key="23">
    <source>
        <dbReference type="Proteomes" id="UP001457282"/>
    </source>
</evidence>
<dbReference type="AlphaFoldDB" id="A0AAW1XVB8"/>
<evidence type="ECO:0000256" key="19">
    <source>
        <dbReference type="ARBA" id="ARBA00048679"/>
    </source>
</evidence>
<evidence type="ECO:0000256" key="9">
    <source>
        <dbReference type="ARBA" id="ARBA00022729"/>
    </source>
</evidence>
<evidence type="ECO:0000256" key="16">
    <source>
        <dbReference type="ARBA" id="ARBA00023170"/>
    </source>
</evidence>
<keyword evidence="10" id="KW-0677">Repeat</keyword>
<evidence type="ECO:0000256" key="15">
    <source>
        <dbReference type="ARBA" id="ARBA00023136"/>
    </source>
</evidence>
<dbReference type="Gene3D" id="1.10.510.10">
    <property type="entry name" value="Transferase(Phosphotransferase) domain 1"/>
    <property type="match status" value="1"/>
</dbReference>
<comment type="subcellular location">
    <subcellularLocation>
        <location evidence="1">Cell membrane</location>
        <topology evidence="1">Single-pass membrane protein</topology>
    </subcellularLocation>
</comment>
<evidence type="ECO:0000256" key="7">
    <source>
        <dbReference type="ARBA" id="ARBA00022679"/>
    </source>
</evidence>
<accession>A0AAW1XVB8</accession>
<dbReference type="Gene3D" id="3.80.10.10">
    <property type="entry name" value="Ribonuclease Inhibitor"/>
    <property type="match status" value="1"/>
</dbReference>
<dbReference type="Proteomes" id="UP001457282">
    <property type="component" value="Unassembled WGS sequence"/>
</dbReference>
<evidence type="ECO:0000256" key="6">
    <source>
        <dbReference type="ARBA" id="ARBA00022614"/>
    </source>
</evidence>
<dbReference type="PROSITE" id="PS50011">
    <property type="entry name" value="PROTEIN_KINASE_DOM"/>
    <property type="match status" value="1"/>
</dbReference>
<evidence type="ECO:0000256" key="10">
    <source>
        <dbReference type="ARBA" id="ARBA00022737"/>
    </source>
</evidence>
<evidence type="ECO:0000256" key="13">
    <source>
        <dbReference type="ARBA" id="ARBA00022840"/>
    </source>
</evidence>
<keyword evidence="14 20" id="KW-1133">Transmembrane helix</keyword>
<keyword evidence="5" id="KW-0597">Phosphoprotein</keyword>
<keyword evidence="8 20" id="KW-0812">Transmembrane</keyword>
<evidence type="ECO:0000256" key="8">
    <source>
        <dbReference type="ARBA" id="ARBA00022692"/>
    </source>
</evidence>
<evidence type="ECO:0000313" key="22">
    <source>
        <dbReference type="EMBL" id="KAK9940584.1"/>
    </source>
</evidence>
<dbReference type="InterPro" id="IPR008271">
    <property type="entry name" value="Ser/Thr_kinase_AS"/>
</dbReference>
<evidence type="ECO:0000256" key="1">
    <source>
        <dbReference type="ARBA" id="ARBA00004162"/>
    </source>
</evidence>
<dbReference type="Pfam" id="PF13855">
    <property type="entry name" value="LRR_8"/>
    <property type="match status" value="1"/>
</dbReference>
<comment type="catalytic activity">
    <reaction evidence="19">
        <text>L-seryl-[protein] + ATP = O-phospho-L-seryl-[protein] + ADP + H(+)</text>
        <dbReference type="Rhea" id="RHEA:17989"/>
        <dbReference type="Rhea" id="RHEA-COMP:9863"/>
        <dbReference type="Rhea" id="RHEA-COMP:11604"/>
        <dbReference type="ChEBI" id="CHEBI:15378"/>
        <dbReference type="ChEBI" id="CHEBI:29999"/>
        <dbReference type="ChEBI" id="CHEBI:30616"/>
        <dbReference type="ChEBI" id="CHEBI:83421"/>
        <dbReference type="ChEBI" id="CHEBI:456216"/>
        <dbReference type="EC" id="2.7.11.1"/>
    </reaction>
</comment>
<keyword evidence="9" id="KW-0732">Signal</keyword>
<dbReference type="SMART" id="SM00220">
    <property type="entry name" value="S_TKc"/>
    <property type="match status" value="1"/>
</dbReference>
<feature type="transmembrane region" description="Helical" evidence="20">
    <location>
        <begin position="345"/>
        <end position="369"/>
    </location>
</feature>
<dbReference type="PROSITE" id="PS00108">
    <property type="entry name" value="PROTEIN_KINASE_ST"/>
    <property type="match status" value="1"/>
</dbReference>
<evidence type="ECO:0000256" key="4">
    <source>
        <dbReference type="ARBA" id="ARBA00022527"/>
    </source>
</evidence>
<gene>
    <name evidence="22" type="ORF">M0R45_017238</name>
</gene>
<evidence type="ECO:0000256" key="17">
    <source>
        <dbReference type="ARBA" id="ARBA00023180"/>
    </source>
</evidence>